<keyword evidence="5" id="KW-1185">Reference proteome</keyword>
<comment type="cofactor">
    <cofactor evidence="1">
        <name>pyridoxal 5'-phosphate</name>
        <dbReference type="ChEBI" id="CHEBI:597326"/>
    </cofactor>
</comment>
<dbReference type="GO" id="GO:0046513">
    <property type="term" value="P:ceramide biosynthetic process"/>
    <property type="evidence" value="ECO:0007669"/>
    <property type="project" value="TreeGrafter"/>
</dbReference>
<dbReference type="InterPro" id="IPR050087">
    <property type="entry name" value="AON_synthase_class-II"/>
</dbReference>
<dbReference type="Gene3D" id="3.90.1150.10">
    <property type="entry name" value="Aspartate Aminotransferase, domain 1"/>
    <property type="match status" value="1"/>
</dbReference>
<dbReference type="Proteomes" id="UP001216150">
    <property type="component" value="Unassembled WGS sequence"/>
</dbReference>
<dbReference type="InterPro" id="IPR015421">
    <property type="entry name" value="PyrdxlP-dep_Trfase_major"/>
</dbReference>
<sequence>MSQNQPLEYGQDSSHVWFQFAPSRSLKTRYISRLTGPLPKTDAEKGPHLHIVAGYISCLLLVIIGHIRDFFGPYFRGGYDHLRQFDGYAPIYTFSDSFYTRRLLVRGVDCGVRPTTGVPGRNIILLDRASDDHNKTFYLTGTRTDALNLSSYNYLGFAQSQGPCADAVENTIQENGLSSNVSATSAACISQNELEDILADFIGKEASIIFSMGFSTNTSILPSLVSKGSLIISDELNHASIRVGCRLSGASIVSFRHNDMKSLEERLRTAISQGQLPSHRPWSKILVIVEGLYSMEGTICDLPSLVALRRRYKFNLFVDEAHSIGALGSQGKGVCDYFGIDSSEVDILMGTLTKSFGANGGYIAATRSMIQKLRATNPAIAYGEPASPAIITQISISLQIIQGKMMLGQGQERLQRLAFNSRYLRLGLKRLGFIVYGHDDSPVIPLLVINPAKLTMLSRLMLDRKIAVVVAAVPVVPLALCRVRLCASAAHCLEDLERTLMAFDEIGTLLDIKISTKAATGALIPPQLRTRKIKHSPPRWNVNDVMKYGVADAKQPFT</sequence>
<dbReference type="GO" id="GO:0004758">
    <property type="term" value="F:serine C-palmitoyltransferase activity"/>
    <property type="evidence" value="ECO:0007669"/>
    <property type="project" value="TreeGrafter"/>
</dbReference>
<dbReference type="CDD" id="cd06454">
    <property type="entry name" value="KBL_like"/>
    <property type="match status" value="1"/>
</dbReference>
<evidence type="ECO:0000313" key="5">
    <source>
        <dbReference type="Proteomes" id="UP001216150"/>
    </source>
</evidence>
<evidence type="ECO:0000313" key="4">
    <source>
        <dbReference type="EMBL" id="KAJ5600434.1"/>
    </source>
</evidence>
<gene>
    <name evidence="4" type="ORF">N7450_001501</name>
</gene>
<dbReference type="InterPro" id="IPR004839">
    <property type="entry name" value="Aminotransferase_I/II_large"/>
</dbReference>
<dbReference type="PANTHER" id="PTHR13693:SF3">
    <property type="entry name" value="LD36009P"/>
    <property type="match status" value="1"/>
</dbReference>
<comment type="caution">
    <text evidence="4">The sequence shown here is derived from an EMBL/GenBank/DDBJ whole genome shotgun (WGS) entry which is preliminary data.</text>
</comment>
<organism evidence="4 5">
    <name type="scientific">Penicillium hetheringtonii</name>
    <dbReference type="NCBI Taxonomy" id="911720"/>
    <lineage>
        <taxon>Eukaryota</taxon>
        <taxon>Fungi</taxon>
        <taxon>Dikarya</taxon>
        <taxon>Ascomycota</taxon>
        <taxon>Pezizomycotina</taxon>
        <taxon>Eurotiomycetes</taxon>
        <taxon>Eurotiomycetidae</taxon>
        <taxon>Eurotiales</taxon>
        <taxon>Aspergillaceae</taxon>
        <taxon>Penicillium</taxon>
    </lineage>
</organism>
<accession>A0AAD6H1H5</accession>
<dbReference type="InterPro" id="IPR015424">
    <property type="entry name" value="PyrdxlP-dep_Trfase"/>
</dbReference>
<dbReference type="GO" id="GO:0017059">
    <property type="term" value="C:serine palmitoyltransferase complex"/>
    <property type="evidence" value="ECO:0007669"/>
    <property type="project" value="TreeGrafter"/>
</dbReference>
<evidence type="ECO:0000256" key="2">
    <source>
        <dbReference type="ARBA" id="ARBA00022679"/>
    </source>
</evidence>
<dbReference type="Gene3D" id="3.40.640.10">
    <property type="entry name" value="Type I PLP-dependent aspartate aminotransferase-like (Major domain)"/>
    <property type="match status" value="1"/>
</dbReference>
<dbReference type="GO" id="GO:0016020">
    <property type="term" value="C:membrane"/>
    <property type="evidence" value="ECO:0007669"/>
    <property type="project" value="GOC"/>
</dbReference>
<protein>
    <recommendedName>
        <fullName evidence="3">Aminotransferase class I/classII large domain-containing protein</fullName>
    </recommendedName>
</protein>
<evidence type="ECO:0000256" key="1">
    <source>
        <dbReference type="ARBA" id="ARBA00001933"/>
    </source>
</evidence>
<feature type="domain" description="Aminotransferase class I/classII large" evidence="3">
    <location>
        <begin position="145"/>
        <end position="500"/>
    </location>
</feature>
<name>A0AAD6H1H5_9EURO</name>
<dbReference type="PANTHER" id="PTHR13693">
    <property type="entry name" value="CLASS II AMINOTRANSFERASE/8-AMINO-7-OXONONANOATE SYNTHASE"/>
    <property type="match status" value="1"/>
</dbReference>
<proteinExistence type="predicted"/>
<dbReference type="AlphaFoldDB" id="A0AAD6H1H5"/>
<dbReference type="GO" id="GO:0046512">
    <property type="term" value="P:sphingosine biosynthetic process"/>
    <property type="evidence" value="ECO:0007669"/>
    <property type="project" value="TreeGrafter"/>
</dbReference>
<dbReference type="GO" id="GO:0030170">
    <property type="term" value="F:pyridoxal phosphate binding"/>
    <property type="evidence" value="ECO:0007669"/>
    <property type="project" value="InterPro"/>
</dbReference>
<dbReference type="Pfam" id="PF00155">
    <property type="entry name" value="Aminotran_1_2"/>
    <property type="match status" value="1"/>
</dbReference>
<reference evidence="4 5" key="1">
    <citation type="journal article" date="2023" name="IMA Fungus">
        <title>Comparative genomic study of the Penicillium genus elucidates a diverse pangenome and 15 lateral gene transfer events.</title>
        <authorList>
            <person name="Petersen C."/>
            <person name="Sorensen T."/>
            <person name="Nielsen M.R."/>
            <person name="Sondergaard T.E."/>
            <person name="Sorensen J.L."/>
            <person name="Fitzpatrick D.A."/>
            <person name="Frisvad J.C."/>
            <person name="Nielsen K.L."/>
        </authorList>
    </citation>
    <scope>NUCLEOTIDE SEQUENCE [LARGE SCALE GENOMIC DNA]</scope>
    <source>
        <strain evidence="4 5">IBT 29057</strain>
    </source>
</reference>
<keyword evidence="2" id="KW-0808">Transferase</keyword>
<dbReference type="SUPFAM" id="SSF53383">
    <property type="entry name" value="PLP-dependent transferases"/>
    <property type="match status" value="1"/>
</dbReference>
<evidence type="ECO:0000259" key="3">
    <source>
        <dbReference type="Pfam" id="PF00155"/>
    </source>
</evidence>
<dbReference type="EMBL" id="JAQJAC010000001">
    <property type="protein sequence ID" value="KAJ5600434.1"/>
    <property type="molecule type" value="Genomic_DNA"/>
</dbReference>
<dbReference type="InterPro" id="IPR015422">
    <property type="entry name" value="PyrdxlP-dep_Trfase_small"/>
</dbReference>